<accession>A0AAN7UC88</accession>
<dbReference type="AlphaFoldDB" id="A0AAN7UC88"/>
<protein>
    <submittedName>
        <fullName evidence="3">Uncharacterized protein</fullName>
    </submittedName>
</protein>
<evidence type="ECO:0000256" key="2">
    <source>
        <dbReference type="SAM" id="Phobius"/>
    </source>
</evidence>
<gene>
    <name evidence="3" type="ORF">RRF57_001914</name>
</gene>
<dbReference type="Proteomes" id="UP001305414">
    <property type="component" value="Unassembled WGS sequence"/>
</dbReference>
<evidence type="ECO:0000313" key="3">
    <source>
        <dbReference type="EMBL" id="KAK5626199.1"/>
    </source>
</evidence>
<keyword evidence="2" id="KW-0812">Transmembrane</keyword>
<reference evidence="3 4" key="1">
    <citation type="submission" date="2023-10" db="EMBL/GenBank/DDBJ databases">
        <title>Draft genome sequence of Xylaria bambusicola isolate GMP-LS, the root and basal stem rot pathogen of sugarcane in Indonesia.</title>
        <authorList>
            <person name="Selvaraj P."/>
            <person name="Muralishankar V."/>
            <person name="Muruganantham S."/>
            <person name="Sp S."/>
            <person name="Haryani S."/>
            <person name="Lau K.J.X."/>
            <person name="Naqvi N.I."/>
        </authorList>
    </citation>
    <scope>NUCLEOTIDE SEQUENCE [LARGE SCALE GENOMIC DNA]</scope>
    <source>
        <strain evidence="3">GMP-LS</strain>
    </source>
</reference>
<feature type="compositionally biased region" description="Polar residues" evidence="1">
    <location>
        <begin position="149"/>
        <end position="162"/>
    </location>
</feature>
<feature type="region of interest" description="Disordered" evidence="1">
    <location>
        <begin position="53"/>
        <end position="233"/>
    </location>
</feature>
<feature type="compositionally biased region" description="Low complexity" evidence="1">
    <location>
        <begin position="56"/>
        <end position="68"/>
    </location>
</feature>
<organism evidence="3 4">
    <name type="scientific">Xylaria bambusicola</name>
    <dbReference type="NCBI Taxonomy" id="326684"/>
    <lineage>
        <taxon>Eukaryota</taxon>
        <taxon>Fungi</taxon>
        <taxon>Dikarya</taxon>
        <taxon>Ascomycota</taxon>
        <taxon>Pezizomycotina</taxon>
        <taxon>Sordariomycetes</taxon>
        <taxon>Xylariomycetidae</taxon>
        <taxon>Xylariales</taxon>
        <taxon>Xylariaceae</taxon>
        <taxon>Xylaria</taxon>
    </lineage>
</organism>
<feature type="compositionally biased region" description="Polar residues" evidence="1">
    <location>
        <begin position="108"/>
        <end position="117"/>
    </location>
</feature>
<proteinExistence type="predicted"/>
<dbReference type="EMBL" id="JAWHQM010000003">
    <property type="protein sequence ID" value="KAK5626199.1"/>
    <property type="molecule type" value="Genomic_DNA"/>
</dbReference>
<evidence type="ECO:0000256" key="1">
    <source>
        <dbReference type="SAM" id="MobiDB-lite"/>
    </source>
</evidence>
<dbReference type="PANTHER" id="PTHR42078:SF1">
    <property type="entry name" value="GLUCAN 1, 4-ALPHA-GLUCOSIDASE"/>
    <property type="match status" value="1"/>
</dbReference>
<comment type="caution">
    <text evidence="3">The sequence shown here is derived from an EMBL/GenBank/DDBJ whole genome shotgun (WGS) entry which is preliminary data.</text>
</comment>
<feature type="transmembrane region" description="Helical" evidence="2">
    <location>
        <begin position="350"/>
        <end position="375"/>
    </location>
</feature>
<keyword evidence="2" id="KW-1133">Transmembrane helix</keyword>
<feature type="region of interest" description="Disordered" evidence="1">
    <location>
        <begin position="1"/>
        <end position="31"/>
    </location>
</feature>
<dbReference type="PANTHER" id="PTHR42078">
    <property type="entry name" value="GLUCAN 1, 4-ALPHA-GLUCOSIDASE"/>
    <property type="match status" value="1"/>
</dbReference>
<name>A0AAN7UC88_9PEZI</name>
<feature type="compositionally biased region" description="Polar residues" evidence="1">
    <location>
        <begin position="12"/>
        <end position="24"/>
    </location>
</feature>
<keyword evidence="4" id="KW-1185">Reference proteome</keyword>
<evidence type="ECO:0000313" key="4">
    <source>
        <dbReference type="Proteomes" id="UP001305414"/>
    </source>
</evidence>
<sequence length="388" mass="41638">MGDPADTKSSESNRPVSRAASSRLSHVLRDGDDEDYDLQAMAVSDGFRPVQNTLNHASHVAHPSVSSPDQPAARAMTSRPSSMAKPAPGQDFSGSYSAYNRLERAPARSSTASTDSPIMSAETPYEGPRGPSHPYQMYPQDVRLARTASLANSSTSPLSERSYNGPRGPAHPYGIYPQNVGTTEDGPSDRPPQSEINVGFPGTADNYQRRLGPDGEEVADMIGPDGHTEQLPPYTRYPVEGYAQKPARISSPHQALASSSPLAQTEQQVARNLVIPGAGGIGLATRNPEFSSTEDLHQLRSPESRHSVRSIVSEVSHHSINTAALGVTNEKEKNWKAAARRKVWGVVPCWALLLGAFVLVLLGVILGTVIGTVFGRQLGKSDKDRCDL</sequence>
<keyword evidence="2" id="KW-0472">Membrane</keyword>
<feature type="compositionally biased region" description="Basic and acidic residues" evidence="1">
    <location>
        <begin position="1"/>
        <end position="11"/>
    </location>
</feature>